<evidence type="ECO:0000313" key="2">
    <source>
        <dbReference type="Proteomes" id="UP001628164"/>
    </source>
</evidence>
<proteinExistence type="predicted"/>
<dbReference type="Proteomes" id="UP001628164">
    <property type="component" value="Unassembled WGS sequence"/>
</dbReference>
<dbReference type="RefSeq" id="WP_407877404.1">
    <property type="nucleotide sequence ID" value="NZ_BTHG01000004.1"/>
</dbReference>
<reference evidence="1 2" key="1">
    <citation type="journal article" date="2024" name="Dis. Aquat. Organ.">
        <title>Francisella sciaenopsi sp. nov. isolated from diseased red drum Sciaenops ocellatus in Florida, USA.</title>
        <authorList>
            <person name="Kawahara M."/>
            <person name="Cody T.T."/>
            <person name="Yanong R.P.E."/>
            <person name="Henderson E."/>
            <person name="Yazdi Z."/>
            <person name="Soto E."/>
        </authorList>
    </citation>
    <scope>NUCLEOTIDE SEQUENCE [LARGE SCALE GENOMIC DNA]</scope>
    <source>
        <strain evidence="1 2">R22-20-7</strain>
    </source>
</reference>
<sequence>MSKHNHCCNNEERKDCCKKEHENMHKCHKHNKGKCHKHKCHEFDFTLSKYDEKIFLEEKILRTEEKLAMMKRRLAELNE</sequence>
<accession>A0ABQ6PFA6</accession>
<name>A0ABQ6PFA6_9GAMM</name>
<dbReference type="EMBL" id="BTHG01000004">
    <property type="protein sequence ID" value="GMN89628.1"/>
    <property type="molecule type" value="Genomic_DNA"/>
</dbReference>
<evidence type="ECO:0000313" key="1">
    <source>
        <dbReference type="EMBL" id="GMN89628.1"/>
    </source>
</evidence>
<gene>
    <name evidence="1" type="ORF">fsci_11140</name>
</gene>
<organism evidence="1 2">
    <name type="scientific">Francisella sciaenopsi</name>
    <dbReference type="NCBI Taxonomy" id="3055034"/>
    <lineage>
        <taxon>Bacteria</taxon>
        <taxon>Pseudomonadati</taxon>
        <taxon>Pseudomonadota</taxon>
        <taxon>Gammaproteobacteria</taxon>
        <taxon>Thiotrichales</taxon>
        <taxon>Francisellaceae</taxon>
        <taxon>Francisella</taxon>
    </lineage>
</organism>
<keyword evidence="2" id="KW-1185">Reference proteome</keyword>
<comment type="caution">
    <text evidence="1">The sequence shown here is derived from an EMBL/GenBank/DDBJ whole genome shotgun (WGS) entry which is preliminary data.</text>
</comment>
<protein>
    <submittedName>
        <fullName evidence="1">Uncharacterized protein</fullName>
    </submittedName>
</protein>